<feature type="domain" description="DUF1232" evidence="5">
    <location>
        <begin position="47"/>
        <end position="80"/>
    </location>
</feature>
<accession>A0ABR8WJ29</accession>
<protein>
    <submittedName>
        <fullName evidence="6">DUF1232 domain-containing protein</fullName>
    </submittedName>
</protein>
<organism evidence="6 7">
    <name type="scientific">Kaistella pullorum</name>
    <dbReference type="NCBI Taxonomy" id="2763074"/>
    <lineage>
        <taxon>Bacteria</taxon>
        <taxon>Pseudomonadati</taxon>
        <taxon>Bacteroidota</taxon>
        <taxon>Flavobacteriia</taxon>
        <taxon>Flavobacteriales</taxon>
        <taxon>Weeksellaceae</taxon>
        <taxon>Chryseobacterium group</taxon>
        <taxon>Kaistella</taxon>
    </lineage>
</organism>
<evidence type="ECO:0000256" key="2">
    <source>
        <dbReference type="ARBA" id="ARBA00022692"/>
    </source>
</evidence>
<dbReference type="EMBL" id="JACSPS010000001">
    <property type="protein sequence ID" value="MBD8017069.1"/>
    <property type="molecule type" value="Genomic_DNA"/>
</dbReference>
<sequence length="112" mass="12453">MKLSKIALAKEAFRHKGFIAKIPVIIRMVKSVMSKNGYKPSYKNVILPGLVLVYLISPIDVLPDWIPLIGVMDDLALLAFAIPMLIREAEKFVAWETETKAGNNISDAEIIS</sequence>
<dbReference type="InterPro" id="IPR010652">
    <property type="entry name" value="DUF1232"/>
</dbReference>
<dbReference type="Proteomes" id="UP000626242">
    <property type="component" value="Unassembled WGS sequence"/>
</dbReference>
<name>A0ABR8WJ29_9FLAO</name>
<evidence type="ECO:0000313" key="6">
    <source>
        <dbReference type="EMBL" id="MBD8017069.1"/>
    </source>
</evidence>
<comment type="caution">
    <text evidence="6">The sequence shown here is derived from an EMBL/GenBank/DDBJ whole genome shotgun (WGS) entry which is preliminary data.</text>
</comment>
<gene>
    <name evidence="6" type="ORF">H9628_01120</name>
</gene>
<reference evidence="6 7" key="1">
    <citation type="submission" date="2020-08" db="EMBL/GenBank/DDBJ databases">
        <title>A Genomic Blueprint of the Chicken Gut Microbiome.</title>
        <authorList>
            <person name="Gilroy R."/>
            <person name="Ravi A."/>
            <person name="Getino M."/>
            <person name="Pursley I."/>
            <person name="Horton D.L."/>
            <person name="Alikhan N.-F."/>
            <person name="Baker D."/>
            <person name="Gharbi K."/>
            <person name="Hall N."/>
            <person name="Watson M."/>
            <person name="Adriaenssens E.M."/>
            <person name="Foster-Nyarko E."/>
            <person name="Jarju S."/>
            <person name="Secka A."/>
            <person name="Antonio M."/>
            <person name="Oren A."/>
            <person name="Chaudhuri R."/>
            <person name="La Ragione R.M."/>
            <person name="Hildebrand F."/>
            <person name="Pallen M.J."/>
        </authorList>
    </citation>
    <scope>NUCLEOTIDE SEQUENCE [LARGE SCALE GENOMIC DNA]</scope>
    <source>
        <strain evidence="6 7">Sa1CVA4</strain>
    </source>
</reference>
<keyword evidence="2" id="KW-0812">Transmembrane</keyword>
<evidence type="ECO:0000256" key="3">
    <source>
        <dbReference type="ARBA" id="ARBA00022989"/>
    </source>
</evidence>
<dbReference type="RefSeq" id="WP_251832279.1">
    <property type="nucleotide sequence ID" value="NZ_JACSPS010000001.1"/>
</dbReference>
<evidence type="ECO:0000259" key="5">
    <source>
        <dbReference type="Pfam" id="PF06803"/>
    </source>
</evidence>
<comment type="subcellular location">
    <subcellularLocation>
        <location evidence="1">Endomembrane system</location>
        <topology evidence="1">Multi-pass membrane protein</topology>
    </subcellularLocation>
</comment>
<keyword evidence="7" id="KW-1185">Reference proteome</keyword>
<evidence type="ECO:0000256" key="4">
    <source>
        <dbReference type="ARBA" id="ARBA00023136"/>
    </source>
</evidence>
<evidence type="ECO:0000313" key="7">
    <source>
        <dbReference type="Proteomes" id="UP000626242"/>
    </source>
</evidence>
<evidence type="ECO:0000256" key="1">
    <source>
        <dbReference type="ARBA" id="ARBA00004127"/>
    </source>
</evidence>
<proteinExistence type="predicted"/>
<keyword evidence="3" id="KW-1133">Transmembrane helix</keyword>
<keyword evidence="4" id="KW-0472">Membrane</keyword>
<dbReference type="Pfam" id="PF06803">
    <property type="entry name" value="DUF1232"/>
    <property type="match status" value="1"/>
</dbReference>